<gene>
    <name evidence="1" type="ORF">EVAR_38010_1</name>
</gene>
<dbReference type="AlphaFoldDB" id="A0A4C1WW61"/>
<dbReference type="EMBL" id="BGZK01000661">
    <property type="protein sequence ID" value="GBP55130.1"/>
    <property type="molecule type" value="Genomic_DNA"/>
</dbReference>
<evidence type="ECO:0000313" key="2">
    <source>
        <dbReference type="Proteomes" id="UP000299102"/>
    </source>
</evidence>
<comment type="caution">
    <text evidence="1">The sequence shown here is derived from an EMBL/GenBank/DDBJ whole genome shotgun (WGS) entry which is preliminary data.</text>
</comment>
<organism evidence="1 2">
    <name type="scientific">Eumeta variegata</name>
    <name type="common">Bagworm moth</name>
    <name type="synonym">Eumeta japonica</name>
    <dbReference type="NCBI Taxonomy" id="151549"/>
    <lineage>
        <taxon>Eukaryota</taxon>
        <taxon>Metazoa</taxon>
        <taxon>Ecdysozoa</taxon>
        <taxon>Arthropoda</taxon>
        <taxon>Hexapoda</taxon>
        <taxon>Insecta</taxon>
        <taxon>Pterygota</taxon>
        <taxon>Neoptera</taxon>
        <taxon>Endopterygota</taxon>
        <taxon>Lepidoptera</taxon>
        <taxon>Glossata</taxon>
        <taxon>Ditrysia</taxon>
        <taxon>Tineoidea</taxon>
        <taxon>Psychidae</taxon>
        <taxon>Oiketicinae</taxon>
        <taxon>Eumeta</taxon>
    </lineage>
</organism>
<evidence type="ECO:0000313" key="1">
    <source>
        <dbReference type="EMBL" id="GBP55130.1"/>
    </source>
</evidence>
<dbReference type="Proteomes" id="UP000299102">
    <property type="component" value="Unassembled WGS sequence"/>
</dbReference>
<name>A0A4C1WW61_EUMVA</name>
<protein>
    <submittedName>
        <fullName evidence="1">Uncharacterized protein</fullName>
    </submittedName>
</protein>
<reference evidence="1 2" key="1">
    <citation type="journal article" date="2019" name="Commun. Biol.">
        <title>The bagworm genome reveals a unique fibroin gene that provides high tensile strength.</title>
        <authorList>
            <person name="Kono N."/>
            <person name="Nakamura H."/>
            <person name="Ohtoshi R."/>
            <person name="Tomita M."/>
            <person name="Numata K."/>
            <person name="Arakawa K."/>
        </authorList>
    </citation>
    <scope>NUCLEOTIDE SEQUENCE [LARGE SCALE GENOMIC DNA]</scope>
</reference>
<proteinExistence type="predicted"/>
<accession>A0A4C1WW61</accession>
<sequence length="137" mass="15425">MVSRKSRFSHFDAEIEDDYIQGRKAVKLNLSFLVATPTFVRNACRKTGCHQGAGGRLRRGLLPPAIARRQVAHSAPTRKVIDLVIIVTITRIQNSKQTTTILTRKNLLQLLCPLKYRLFYANGHLLQRAAVAVHQLP</sequence>
<keyword evidence="2" id="KW-1185">Reference proteome</keyword>